<organism evidence="3 4">
    <name type="scientific">Hypsibius exemplaris</name>
    <name type="common">Freshwater tardigrade</name>
    <dbReference type="NCBI Taxonomy" id="2072580"/>
    <lineage>
        <taxon>Eukaryota</taxon>
        <taxon>Metazoa</taxon>
        <taxon>Ecdysozoa</taxon>
        <taxon>Tardigrada</taxon>
        <taxon>Eutardigrada</taxon>
        <taxon>Parachela</taxon>
        <taxon>Hypsibioidea</taxon>
        <taxon>Hypsibiidae</taxon>
        <taxon>Hypsibius</taxon>
    </lineage>
</organism>
<protein>
    <recommendedName>
        <fullName evidence="5">TROVE domain-containing protein</fullName>
    </recommendedName>
</protein>
<dbReference type="InterPro" id="IPR056690">
    <property type="entry name" value="DUF7788"/>
</dbReference>
<dbReference type="InterPro" id="IPR058580">
    <property type="entry name" value="DUF2828"/>
</dbReference>
<gene>
    <name evidence="3" type="ORF">BV898_03885</name>
</gene>
<dbReference type="Pfam" id="PF11443">
    <property type="entry name" value="DUF2828"/>
    <property type="match status" value="2"/>
</dbReference>
<dbReference type="InterPro" id="IPR011205">
    <property type="entry name" value="UCP015417_vWA"/>
</dbReference>
<dbReference type="PIRSF" id="PIRSF015417">
    <property type="entry name" value="T31B5_30_vWA"/>
    <property type="match status" value="1"/>
</dbReference>
<dbReference type="Gene3D" id="3.40.50.410">
    <property type="entry name" value="von Willebrand factor, type A domain"/>
    <property type="match status" value="1"/>
</dbReference>
<dbReference type="Pfam" id="PF25043">
    <property type="entry name" value="DUF7788"/>
    <property type="match status" value="1"/>
</dbReference>
<proteinExistence type="predicted"/>
<feature type="domain" description="DUF2828" evidence="1">
    <location>
        <begin position="26"/>
        <end position="134"/>
    </location>
</feature>
<feature type="domain" description="DUF2828" evidence="1">
    <location>
        <begin position="155"/>
        <end position="333"/>
    </location>
</feature>
<evidence type="ECO:0008006" key="5">
    <source>
        <dbReference type="Google" id="ProtNLM"/>
    </source>
</evidence>
<dbReference type="InterPro" id="IPR036465">
    <property type="entry name" value="vWFA_dom_sf"/>
</dbReference>
<dbReference type="EMBL" id="MTYJ01000019">
    <property type="protein sequence ID" value="OQV22038.1"/>
    <property type="molecule type" value="Genomic_DNA"/>
</dbReference>
<dbReference type="OrthoDB" id="1149618at2759"/>
<feature type="domain" description="DUF7788" evidence="2">
    <location>
        <begin position="339"/>
        <end position="519"/>
    </location>
</feature>
<reference evidence="4" key="1">
    <citation type="submission" date="2017-01" db="EMBL/GenBank/DDBJ databases">
        <title>Comparative genomics of anhydrobiosis in the tardigrade Hypsibius dujardini.</title>
        <authorList>
            <person name="Yoshida Y."/>
            <person name="Koutsovoulos G."/>
            <person name="Laetsch D."/>
            <person name="Stevens L."/>
            <person name="Kumar S."/>
            <person name="Horikawa D."/>
            <person name="Ishino K."/>
            <person name="Komine S."/>
            <person name="Tomita M."/>
            <person name="Blaxter M."/>
            <person name="Arakawa K."/>
        </authorList>
    </citation>
    <scope>NUCLEOTIDE SEQUENCE [LARGE SCALE GENOMIC DNA]</scope>
    <source>
        <strain evidence="4">Z151</strain>
    </source>
</reference>
<accession>A0A1W0X3N9</accession>
<sequence>MANFEPELLALFNKLQLELSNGRTFTENAAGAFTSTGDKCLDFFSTVVRSTSVATVLRGFLAAWNEDPDKAVKLLLNLRDVRGGKGEKKVALVLMYALSCWTPLTYLANLLRFLQIGCFKDLLFIAELATRCSQIKAFKRLPQLDDEEAIELKIIACQLKNDESAFLADEHASISLCAKWAPTENSHFDRQPLRFSRKIAKILGIKKKEYRKKLTKLRGHLSVLETLMCTGKVEEIVFKSLPAKAHRLHRKAFAREENSKKKRSDGRVALAKRYAEYLEQLTAGKTSIKSTGIQPHELVKSYMGPYGFEMDEADATIEGQWKDLVARLAESGHFNRVQAVCDVSGSMDGTPMEVAIALGLVVSELTSPPFRNTLISFSAEPVIHSVTGSTLRERVACLEGMPFGYNTDLIKVFELLLAQAESQPGSQMVEKLFIFTDMQFDEAEAPDGQPRAWATTYQHILRLFGKTRHAVPKIIFWNLRATKASFPLSKDEEGVALVSGFSAAMLKAFLENKEMEAFNPLTVMNETLDKYEITPVPREERFPIPGRESDGWTEAFGVVERVVEEFLTPKRNDRVKKRA</sequence>
<dbReference type="AlphaFoldDB" id="A0A1W0X3N9"/>
<evidence type="ECO:0000313" key="3">
    <source>
        <dbReference type="EMBL" id="OQV22038.1"/>
    </source>
</evidence>
<name>A0A1W0X3N9_HYPEX</name>
<dbReference type="PANTHER" id="PTHR31373">
    <property type="entry name" value="OS06G0652100 PROTEIN"/>
    <property type="match status" value="1"/>
</dbReference>
<dbReference type="Proteomes" id="UP000192578">
    <property type="component" value="Unassembled WGS sequence"/>
</dbReference>
<evidence type="ECO:0000259" key="1">
    <source>
        <dbReference type="Pfam" id="PF11443"/>
    </source>
</evidence>
<evidence type="ECO:0000259" key="2">
    <source>
        <dbReference type="Pfam" id="PF25043"/>
    </source>
</evidence>
<dbReference type="SUPFAM" id="SSF53300">
    <property type="entry name" value="vWA-like"/>
    <property type="match status" value="1"/>
</dbReference>
<evidence type="ECO:0000313" key="4">
    <source>
        <dbReference type="Proteomes" id="UP000192578"/>
    </source>
</evidence>
<comment type="caution">
    <text evidence="3">The sequence shown here is derived from an EMBL/GenBank/DDBJ whole genome shotgun (WGS) entry which is preliminary data.</text>
</comment>
<dbReference type="PANTHER" id="PTHR31373:SF27">
    <property type="entry name" value="TROVE DOMAIN-CONTAINING PROTEIN"/>
    <property type="match status" value="1"/>
</dbReference>
<keyword evidence="4" id="KW-1185">Reference proteome</keyword>